<dbReference type="RefSeq" id="WP_263338383.1">
    <property type="nucleotide sequence ID" value="NZ_JAGSYH010000004.1"/>
</dbReference>
<feature type="chain" id="PRO_5046950511" evidence="1">
    <location>
        <begin position="23"/>
        <end position="310"/>
    </location>
</feature>
<protein>
    <submittedName>
        <fullName evidence="3">Alpha/beta fold hydrolase</fullName>
    </submittedName>
</protein>
<dbReference type="InterPro" id="IPR029058">
    <property type="entry name" value="AB_hydrolase_fold"/>
</dbReference>
<comment type="caution">
    <text evidence="3">The sequence shown here is derived from an EMBL/GenBank/DDBJ whole genome shotgun (WGS) entry which is preliminary data.</text>
</comment>
<accession>A0ABW1EFK7</accession>
<dbReference type="GO" id="GO:0016787">
    <property type="term" value="F:hydrolase activity"/>
    <property type="evidence" value="ECO:0007669"/>
    <property type="project" value="UniProtKB-KW"/>
</dbReference>
<dbReference type="PANTHER" id="PTHR43798:SF33">
    <property type="entry name" value="HYDROLASE, PUTATIVE (AFU_ORTHOLOGUE AFUA_2G14860)-RELATED"/>
    <property type="match status" value="1"/>
</dbReference>
<dbReference type="EMBL" id="JBHSPH010000002">
    <property type="protein sequence ID" value="MFC5862148.1"/>
    <property type="molecule type" value="Genomic_DNA"/>
</dbReference>
<feature type="domain" description="AB hydrolase-1" evidence="2">
    <location>
        <begin position="53"/>
        <end position="288"/>
    </location>
</feature>
<organism evidence="3 4">
    <name type="scientific">Acidicapsa dinghuensis</name>
    <dbReference type="NCBI Taxonomy" id="2218256"/>
    <lineage>
        <taxon>Bacteria</taxon>
        <taxon>Pseudomonadati</taxon>
        <taxon>Acidobacteriota</taxon>
        <taxon>Terriglobia</taxon>
        <taxon>Terriglobales</taxon>
        <taxon>Acidobacteriaceae</taxon>
        <taxon>Acidicapsa</taxon>
    </lineage>
</organism>
<keyword evidence="3" id="KW-0378">Hydrolase</keyword>
<dbReference type="Proteomes" id="UP001596091">
    <property type="component" value="Unassembled WGS sequence"/>
</dbReference>
<dbReference type="Gene3D" id="3.40.50.1820">
    <property type="entry name" value="alpha/beta hydrolase"/>
    <property type="match status" value="1"/>
</dbReference>
<gene>
    <name evidence="3" type="ORF">ACFPT7_07580</name>
</gene>
<dbReference type="Pfam" id="PF00561">
    <property type="entry name" value="Abhydrolase_1"/>
    <property type="match status" value="1"/>
</dbReference>
<dbReference type="SUPFAM" id="SSF53474">
    <property type="entry name" value="alpha/beta-Hydrolases"/>
    <property type="match status" value="1"/>
</dbReference>
<keyword evidence="4" id="KW-1185">Reference proteome</keyword>
<proteinExistence type="predicted"/>
<feature type="signal peptide" evidence="1">
    <location>
        <begin position="1"/>
        <end position="22"/>
    </location>
</feature>
<evidence type="ECO:0000256" key="1">
    <source>
        <dbReference type="SAM" id="SignalP"/>
    </source>
</evidence>
<evidence type="ECO:0000313" key="4">
    <source>
        <dbReference type="Proteomes" id="UP001596091"/>
    </source>
</evidence>
<dbReference type="PANTHER" id="PTHR43798">
    <property type="entry name" value="MONOACYLGLYCEROL LIPASE"/>
    <property type="match status" value="1"/>
</dbReference>
<dbReference type="InterPro" id="IPR000073">
    <property type="entry name" value="AB_hydrolase_1"/>
</dbReference>
<sequence length="310" mass="34416">MKSFRNWILIVAALCFVGAVQAQIDSSPHKVHYVRVEKNVKLEVLDWGGAGQPLILLPGLGDTAHVFDSFALKLTLRYHVFGITPRGFGTSSAPPPEPLNYSADRLGDDVVAVIDTLRLDRPILAGHSVAGEVLSSVGTRHPDKVSALIYIDAGYPYALYDETHGDLVLDSIALRTQLVGLHIGTLPREPQEVDDLLKEVQKVESDLQQRKDDLAQLSKPNPIDNPVSVAVLDGQREYTRIQVPVLAIFNVPHSPPFRRTMEDQVKAFETQVPHAQIIRIADADHYIFRSNEADVVRDIEVFVKSQRNTK</sequence>
<reference evidence="4" key="1">
    <citation type="journal article" date="2019" name="Int. J. Syst. Evol. Microbiol.">
        <title>The Global Catalogue of Microorganisms (GCM) 10K type strain sequencing project: providing services to taxonomists for standard genome sequencing and annotation.</title>
        <authorList>
            <consortium name="The Broad Institute Genomics Platform"/>
            <consortium name="The Broad Institute Genome Sequencing Center for Infectious Disease"/>
            <person name="Wu L."/>
            <person name="Ma J."/>
        </authorList>
    </citation>
    <scope>NUCLEOTIDE SEQUENCE [LARGE SCALE GENOMIC DNA]</scope>
    <source>
        <strain evidence="4">JCM 4087</strain>
    </source>
</reference>
<dbReference type="InterPro" id="IPR050266">
    <property type="entry name" value="AB_hydrolase_sf"/>
</dbReference>
<keyword evidence="1" id="KW-0732">Signal</keyword>
<evidence type="ECO:0000259" key="2">
    <source>
        <dbReference type="Pfam" id="PF00561"/>
    </source>
</evidence>
<name>A0ABW1EFK7_9BACT</name>
<evidence type="ECO:0000313" key="3">
    <source>
        <dbReference type="EMBL" id="MFC5862148.1"/>
    </source>
</evidence>